<protein>
    <submittedName>
        <fullName evidence="4">Carbohydrate ABC transporter substrate-binding protein</fullName>
    </submittedName>
</protein>
<dbReference type="SUPFAM" id="SSF53850">
    <property type="entry name" value="Periplasmic binding protein-like II"/>
    <property type="match status" value="1"/>
</dbReference>
<evidence type="ECO:0000313" key="4">
    <source>
        <dbReference type="EMBL" id="TFU33378.1"/>
    </source>
</evidence>
<dbReference type="Pfam" id="PF01547">
    <property type="entry name" value="SBP_bac_1"/>
    <property type="match status" value="1"/>
</dbReference>
<feature type="chain" id="PRO_5039191110" evidence="3">
    <location>
        <begin position="25"/>
        <end position="447"/>
    </location>
</feature>
<dbReference type="Gene3D" id="3.40.190.10">
    <property type="entry name" value="Periplasmic binding protein-like II"/>
    <property type="match status" value="2"/>
</dbReference>
<evidence type="ECO:0000256" key="3">
    <source>
        <dbReference type="SAM" id="SignalP"/>
    </source>
</evidence>
<evidence type="ECO:0000256" key="2">
    <source>
        <dbReference type="ARBA" id="ARBA00022448"/>
    </source>
</evidence>
<keyword evidence="2" id="KW-0813">Transport</keyword>
<sequence length="447" mass="47775">MSTAQRKRLILSTTGLGITVLALAGCSGGPGVQGGGGDGGGGDGGGGDNQVTVYGTIIDAEQELLEQSWADWEEENDIDIVYEGSQEFEAQIAVRAQGGTPPDLAIFPQPGLLADMASRGYLLEAPEGVVNNLRENWAEDWEGYATFEDKIYGAPLMANVKGWVWYQPSVFEENGWEVPTDWQGLLDLTQEMRDATGNPPWCAGFGSDAATGWPGTDWIEDLVLRQAGPEVYDQWVANEVPFTDPQIKSAFDETAKILLNPDYVNAGFGDVASIGTTPFGDVATALVEGDCMLTHQASFLDGFIVEAGGEVAPDGDVWAFMLPPYDSSAEGEVVTGGGEIVGAFSDEEAVVKVQEYLSSPEWANSRVSLGGVISANKGLDPENAQSEILKEAIEILQSEETTFRFDGSDLMPSVVGSGSFWQGMRDWVNGAETSQVLEQIESGWPAE</sequence>
<reference evidence="4 5" key="1">
    <citation type="submission" date="2019-03" db="EMBL/GenBank/DDBJ databases">
        <title>Diversity of the mouse oral microbiome.</title>
        <authorList>
            <person name="Joseph S."/>
            <person name="Aduse-Opoku J."/>
            <person name="Curtis M."/>
            <person name="Wade W."/>
            <person name="Hashim A."/>
        </authorList>
    </citation>
    <scope>NUCLEOTIDE SEQUENCE [LARGE SCALE GENOMIC DNA]</scope>
    <source>
        <strain evidence="4 5">P1012</strain>
    </source>
</reference>
<name>A0A4Y9FVL3_9MICO</name>
<comment type="similarity">
    <text evidence="1">Belongs to the bacterial solute-binding protein 1 family.</text>
</comment>
<dbReference type="PANTHER" id="PTHR43649">
    <property type="entry name" value="ARABINOSE-BINDING PROTEIN-RELATED"/>
    <property type="match status" value="1"/>
</dbReference>
<feature type="signal peptide" evidence="3">
    <location>
        <begin position="1"/>
        <end position="24"/>
    </location>
</feature>
<proteinExistence type="inferred from homology"/>
<accession>A0A4Y9FVL3</accession>
<dbReference type="RefSeq" id="WP_135113871.1">
    <property type="nucleotide sequence ID" value="NZ_JADGLL010000009.1"/>
</dbReference>
<dbReference type="OrthoDB" id="8663148at2"/>
<dbReference type="AlphaFoldDB" id="A0A4Y9FVL3"/>
<evidence type="ECO:0000313" key="5">
    <source>
        <dbReference type="Proteomes" id="UP000298358"/>
    </source>
</evidence>
<keyword evidence="5" id="KW-1185">Reference proteome</keyword>
<dbReference type="Proteomes" id="UP000298358">
    <property type="component" value="Unassembled WGS sequence"/>
</dbReference>
<comment type="caution">
    <text evidence="4">The sequence shown here is derived from an EMBL/GenBank/DDBJ whole genome shotgun (WGS) entry which is preliminary data.</text>
</comment>
<keyword evidence="3" id="KW-0732">Signal</keyword>
<dbReference type="PROSITE" id="PS51257">
    <property type="entry name" value="PROKAR_LIPOPROTEIN"/>
    <property type="match status" value="1"/>
</dbReference>
<organism evidence="4 5">
    <name type="scientific">Microbacterium paludicola</name>
    <dbReference type="NCBI Taxonomy" id="300019"/>
    <lineage>
        <taxon>Bacteria</taxon>
        <taxon>Bacillati</taxon>
        <taxon>Actinomycetota</taxon>
        <taxon>Actinomycetes</taxon>
        <taxon>Micrococcales</taxon>
        <taxon>Microbacteriaceae</taxon>
        <taxon>Microbacterium</taxon>
    </lineage>
</organism>
<dbReference type="InterPro" id="IPR006059">
    <property type="entry name" value="SBP"/>
</dbReference>
<gene>
    <name evidence="4" type="ORF">E4U02_05735</name>
</gene>
<evidence type="ECO:0000256" key="1">
    <source>
        <dbReference type="ARBA" id="ARBA00008520"/>
    </source>
</evidence>
<dbReference type="PANTHER" id="PTHR43649:SF29">
    <property type="entry name" value="OSMOPROTECTIVE COMPOUNDS-BINDING PROTEIN GGTB"/>
    <property type="match status" value="1"/>
</dbReference>
<dbReference type="EMBL" id="SPQB01000009">
    <property type="protein sequence ID" value="TFU33378.1"/>
    <property type="molecule type" value="Genomic_DNA"/>
</dbReference>
<dbReference type="InterPro" id="IPR050490">
    <property type="entry name" value="Bact_solute-bd_prot1"/>
</dbReference>